<dbReference type="Proteomes" id="UP000327157">
    <property type="component" value="Chromosome 11"/>
</dbReference>
<dbReference type="EMBL" id="SMOL01000559">
    <property type="protein sequence ID" value="KAB2605293.1"/>
    <property type="molecule type" value="Genomic_DNA"/>
</dbReference>
<accession>A0A5N5FQK9</accession>
<reference evidence="2" key="2">
    <citation type="submission" date="2019-10" db="EMBL/GenBank/DDBJ databases">
        <title>A de novo genome assembly of a pear dwarfing rootstock.</title>
        <authorList>
            <person name="Wang F."/>
            <person name="Wang J."/>
            <person name="Li S."/>
            <person name="Zhang Y."/>
            <person name="Fang M."/>
            <person name="Ma L."/>
            <person name="Zhao Y."/>
            <person name="Jiang S."/>
        </authorList>
    </citation>
    <scope>NUCLEOTIDE SEQUENCE [LARGE SCALE GENOMIC DNA]</scope>
</reference>
<gene>
    <name evidence="1" type="ORF">D8674_005010</name>
</gene>
<proteinExistence type="predicted"/>
<name>A0A5N5FQK9_9ROSA</name>
<evidence type="ECO:0000313" key="1">
    <source>
        <dbReference type="EMBL" id="KAB2605293.1"/>
    </source>
</evidence>
<protein>
    <submittedName>
        <fullName evidence="1">Uncharacterized protein</fullName>
    </submittedName>
</protein>
<dbReference type="AlphaFoldDB" id="A0A5N5FQK9"/>
<keyword evidence="2" id="KW-1185">Reference proteome</keyword>
<evidence type="ECO:0000313" key="2">
    <source>
        <dbReference type="Proteomes" id="UP000327157"/>
    </source>
</evidence>
<sequence>MRPCTIQDLRTDQPLSGIKTAPTGAYWVSPNDLLCALFLEHESVRAASQLCQHGNYRKAYRGKINRTYCSTVFCSRTGAIVINKGNMRKEVEMI</sequence>
<comment type="caution">
    <text evidence="1">The sequence shown here is derived from an EMBL/GenBank/DDBJ whole genome shotgun (WGS) entry which is preliminary data.</text>
</comment>
<reference evidence="1 2" key="1">
    <citation type="submission" date="2019-09" db="EMBL/GenBank/DDBJ databases">
        <authorList>
            <person name="Ou C."/>
        </authorList>
    </citation>
    <scope>NUCLEOTIDE SEQUENCE [LARGE SCALE GENOMIC DNA]</scope>
    <source>
        <strain evidence="1">S2</strain>
        <tissue evidence="1">Leaf</tissue>
    </source>
</reference>
<reference evidence="1 2" key="3">
    <citation type="submission" date="2019-11" db="EMBL/GenBank/DDBJ databases">
        <title>A de novo genome assembly of a pear dwarfing rootstock.</title>
        <authorList>
            <person name="Wang F."/>
            <person name="Wang J."/>
            <person name="Li S."/>
            <person name="Zhang Y."/>
            <person name="Fang M."/>
            <person name="Ma L."/>
            <person name="Zhao Y."/>
            <person name="Jiang S."/>
        </authorList>
    </citation>
    <scope>NUCLEOTIDE SEQUENCE [LARGE SCALE GENOMIC DNA]</scope>
    <source>
        <strain evidence="1">S2</strain>
        <tissue evidence="1">Leaf</tissue>
    </source>
</reference>
<organism evidence="1 2">
    <name type="scientific">Pyrus ussuriensis x Pyrus communis</name>
    <dbReference type="NCBI Taxonomy" id="2448454"/>
    <lineage>
        <taxon>Eukaryota</taxon>
        <taxon>Viridiplantae</taxon>
        <taxon>Streptophyta</taxon>
        <taxon>Embryophyta</taxon>
        <taxon>Tracheophyta</taxon>
        <taxon>Spermatophyta</taxon>
        <taxon>Magnoliopsida</taxon>
        <taxon>eudicotyledons</taxon>
        <taxon>Gunneridae</taxon>
        <taxon>Pentapetalae</taxon>
        <taxon>rosids</taxon>
        <taxon>fabids</taxon>
        <taxon>Rosales</taxon>
        <taxon>Rosaceae</taxon>
        <taxon>Amygdaloideae</taxon>
        <taxon>Maleae</taxon>
        <taxon>Pyrus</taxon>
    </lineage>
</organism>